<accession>A0A1E5JVL2</accession>
<dbReference type="OrthoDB" id="9805924at2"/>
<dbReference type="PROSITE" id="PS51186">
    <property type="entry name" value="GNAT"/>
    <property type="match status" value="1"/>
</dbReference>
<dbReference type="SUPFAM" id="SSF55729">
    <property type="entry name" value="Acyl-CoA N-acyltransferases (Nat)"/>
    <property type="match status" value="1"/>
</dbReference>
<evidence type="ECO:0000256" key="1">
    <source>
        <dbReference type="ARBA" id="ARBA00022679"/>
    </source>
</evidence>
<dbReference type="PANTHER" id="PTHR10545:SF29">
    <property type="entry name" value="GH14572P-RELATED"/>
    <property type="match status" value="1"/>
</dbReference>
<dbReference type="PATRIC" id="fig|45071.6.peg.1193"/>
<dbReference type="PANTHER" id="PTHR10545">
    <property type="entry name" value="DIAMINE N-ACETYLTRANSFERASE"/>
    <property type="match status" value="1"/>
</dbReference>
<dbReference type="InterPro" id="IPR000182">
    <property type="entry name" value="GNAT_dom"/>
</dbReference>
<comment type="caution">
    <text evidence="4">The sequence shown here is derived from an EMBL/GenBank/DDBJ whole genome shotgun (WGS) entry which is preliminary data.</text>
</comment>
<organism evidence="4 5">
    <name type="scientific">Legionella parisiensis</name>
    <dbReference type="NCBI Taxonomy" id="45071"/>
    <lineage>
        <taxon>Bacteria</taxon>
        <taxon>Pseudomonadati</taxon>
        <taxon>Pseudomonadota</taxon>
        <taxon>Gammaproteobacteria</taxon>
        <taxon>Legionellales</taxon>
        <taxon>Legionellaceae</taxon>
        <taxon>Legionella</taxon>
    </lineage>
</organism>
<keyword evidence="2" id="KW-0012">Acyltransferase</keyword>
<name>A0A1E5JVL2_9GAMM</name>
<dbReference type="RefSeq" id="WP_058516992.1">
    <property type="nucleotide sequence ID" value="NZ_CAAAIE010000006.1"/>
</dbReference>
<proteinExistence type="predicted"/>
<evidence type="ECO:0000259" key="3">
    <source>
        <dbReference type="PROSITE" id="PS51186"/>
    </source>
</evidence>
<dbReference type="InterPro" id="IPR016181">
    <property type="entry name" value="Acyl_CoA_acyltransferase"/>
</dbReference>
<dbReference type="InterPro" id="IPR051016">
    <property type="entry name" value="Diverse_Substrate_AcTransf"/>
</dbReference>
<feature type="domain" description="N-acetyltransferase" evidence="3">
    <location>
        <begin position="4"/>
        <end position="155"/>
    </location>
</feature>
<dbReference type="Gene3D" id="3.40.630.30">
    <property type="match status" value="1"/>
</dbReference>
<dbReference type="GO" id="GO:0008080">
    <property type="term" value="F:N-acetyltransferase activity"/>
    <property type="evidence" value="ECO:0007669"/>
    <property type="project" value="UniProtKB-ARBA"/>
</dbReference>
<dbReference type="STRING" id="45071.Lpar_1104"/>
<dbReference type="CDD" id="cd04301">
    <property type="entry name" value="NAT_SF"/>
    <property type="match status" value="1"/>
</dbReference>
<keyword evidence="1" id="KW-0808">Transferase</keyword>
<evidence type="ECO:0000313" key="4">
    <source>
        <dbReference type="EMBL" id="OEH48567.1"/>
    </source>
</evidence>
<dbReference type="Proteomes" id="UP000095229">
    <property type="component" value="Unassembled WGS sequence"/>
</dbReference>
<dbReference type="EMBL" id="LSOG01000011">
    <property type="protein sequence ID" value="OEH48567.1"/>
    <property type="molecule type" value="Genomic_DNA"/>
</dbReference>
<keyword evidence="5" id="KW-1185">Reference proteome</keyword>
<dbReference type="Pfam" id="PF00583">
    <property type="entry name" value="Acetyltransf_1"/>
    <property type="match status" value="1"/>
</dbReference>
<evidence type="ECO:0000256" key="2">
    <source>
        <dbReference type="ARBA" id="ARBA00023315"/>
    </source>
</evidence>
<dbReference type="AlphaFoldDB" id="A0A1E5JVL2"/>
<evidence type="ECO:0000313" key="5">
    <source>
        <dbReference type="Proteomes" id="UP000095229"/>
    </source>
</evidence>
<sequence>METINVRFANPHDLDFIYNSLVDLFTEAQVIERFSQTKSSLLQILFTTSPGAEVLIAEIENLSVGFALFSMTNRNFPLFDGPGLYLHDLYVKEKYRRRGVATQLVNQLIELAKERSCTRIDWVLLTNNALGQNFYASIDSARPVSYIQYMRINCNDSAML</sequence>
<protein>
    <recommendedName>
        <fullName evidence="3">N-acetyltransferase domain-containing protein</fullName>
    </recommendedName>
</protein>
<gene>
    <name evidence="4" type="ORF">lpari_00402</name>
</gene>
<reference evidence="4 5" key="1">
    <citation type="submission" date="2016-02" db="EMBL/GenBank/DDBJ databases">
        <title>Secondary metabolites in Legionella.</title>
        <authorList>
            <person name="Tobias N.J."/>
            <person name="Bode H.B."/>
        </authorList>
    </citation>
    <scope>NUCLEOTIDE SEQUENCE [LARGE SCALE GENOMIC DNA]</scope>
    <source>
        <strain evidence="4 5">DSM 19216</strain>
    </source>
</reference>